<name>A0AAD6YBU0_9AGAR</name>
<evidence type="ECO:0000256" key="6">
    <source>
        <dbReference type="ARBA" id="ARBA00022790"/>
    </source>
</evidence>
<keyword evidence="6" id="KW-0736">Signalosome</keyword>
<feature type="compositionally biased region" description="Acidic residues" evidence="8">
    <location>
        <begin position="1"/>
        <end position="34"/>
    </location>
</feature>
<evidence type="ECO:0000256" key="3">
    <source>
        <dbReference type="ARBA" id="ARBA00009318"/>
    </source>
</evidence>
<comment type="caution">
    <text evidence="10">The sequence shown here is derived from an EMBL/GenBank/DDBJ whole genome shotgun (WGS) entry which is preliminary data.</text>
</comment>
<keyword evidence="11" id="KW-1185">Reference proteome</keyword>
<dbReference type="PANTHER" id="PTHR10678">
    <property type="entry name" value="26S PROTEASOME NON-ATPASE REGULATORY SUBUNIT 11/COP9 SIGNALOSOME COMPLEX SUBUNIT 2"/>
    <property type="match status" value="1"/>
</dbReference>
<evidence type="ECO:0000256" key="7">
    <source>
        <dbReference type="ARBA" id="ARBA00023242"/>
    </source>
</evidence>
<dbReference type="FunFam" id="1.25.40.570:FF:000006">
    <property type="entry name" value="COP9 signalosome complex subunit 2"/>
    <property type="match status" value="1"/>
</dbReference>
<evidence type="ECO:0000256" key="8">
    <source>
        <dbReference type="SAM" id="MobiDB-lite"/>
    </source>
</evidence>
<dbReference type="PROSITE" id="PS50250">
    <property type="entry name" value="PCI"/>
    <property type="match status" value="1"/>
</dbReference>
<dbReference type="EMBL" id="JARJCW010000047">
    <property type="protein sequence ID" value="KAJ7204483.1"/>
    <property type="molecule type" value="Genomic_DNA"/>
</dbReference>
<reference evidence="10" key="1">
    <citation type="submission" date="2023-03" db="EMBL/GenBank/DDBJ databases">
        <title>Massive genome expansion in bonnet fungi (Mycena s.s.) driven by repeated elements and novel gene families across ecological guilds.</title>
        <authorList>
            <consortium name="Lawrence Berkeley National Laboratory"/>
            <person name="Harder C.B."/>
            <person name="Miyauchi S."/>
            <person name="Viragh M."/>
            <person name="Kuo A."/>
            <person name="Thoen E."/>
            <person name="Andreopoulos B."/>
            <person name="Lu D."/>
            <person name="Skrede I."/>
            <person name="Drula E."/>
            <person name="Henrissat B."/>
            <person name="Morin E."/>
            <person name="Kohler A."/>
            <person name="Barry K."/>
            <person name="LaButti K."/>
            <person name="Morin E."/>
            <person name="Salamov A."/>
            <person name="Lipzen A."/>
            <person name="Mereny Z."/>
            <person name="Hegedus B."/>
            <person name="Baldrian P."/>
            <person name="Stursova M."/>
            <person name="Weitz H."/>
            <person name="Taylor A."/>
            <person name="Grigoriev I.V."/>
            <person name="Nagy L.G."/>
            <person name="Martin F."/>
            <person name="Kauserud H."/>
        </authorList>
    </citation>
    <scope>NUCLEOTIDE SEQUENCE</scope>
    <source>
        <strain evidence="10">9144</strain>
    </source>
</reference>
<keyword evidence="7" id="KW-0539">Nucleus</keyword>
<accession>A0AAD6YBU0</accession>
<protein>
    <recommendedName>
        <fullName evidence="4">COP9 signalosome complex subunit 2</fullName>
    </recommendedName>
</protein>
<evidence type="ECO:0000256" key="5">
    <source>
        <dbReference type="ARBA" id="ARBA00022490"/>
    </source>
</evidence>
<comment type="subcellular location">
    <subcellularLocation>
        <location evidence="2">Cytoplasm</location>
    </subcellularLocation>
    <subcellularLocation>
        <location evidence="1">Nucleus</location>
    </subcellularLocation>
</comment>
<dbReference type="SUPFAM" id="SSF46785">
    <property type="entry name" value="Winged helix' DNA-binding domain"/>
    <property type="match status" value="1"/>
</dbReference>
<feature type="region of interest" description="Disordered" evidence="8">
    <location>
        <begin position="1"/>
        <end position="35"/>
    </location>
</feature>
<dbReference type="GO" id="GO:0008180">
    <property type="term" value="C:COP9 signalosome"/>
    <property type="evidence" value="ECO:0007669"/>
    <property type="project" value="UniProtKB-KW"/>
</dbReference>
<dbReference type="Gene3D" id="1.25.40.570">
    <property type="match status" value="1"/>
</dbReference>
<proteinExistence type="inferred from homology"/>
<organism evidence="10 11">
    <name type="scientific">Mycena pura</name>
    <dbReference type="NCBI Taxonomy" id="153505"/>
    <lineage>
        <taxon>Eukaryota</taxon>
        <taxon>Fungi</taxon>
        <taxon>Dikarya</taxon>
        <taxon>Basidiomycota</taxon>
        <taxon>Agaricomycotina</taxon>
        <taxon>Agaricomycetes</taxon>
        <taxon>Agaricomycetidae</taxon>
        <taxon>Agaricales</taxon>
        <taxon>Marasmiineae</taxon>
        <taxon>Mycenaceae</taxon>
        <taxon>Mycena</taxon>
    </lineage>
</organism>
<dbReference type="InterPro" id="IPR000717">
    <property type="entry name" value="PCI_dom"/>
</dbReference>
<dbReference type="InterPro" id="IPR036390">
    <property type="entry name" value="WH_DNA-bd_sf"/>
</dbReference>
<feature type="domain" description="PCI" evidence="9">
    <location>
        <begin position="264"/>
        <end position="426"/>
    </location>
</feature>
<evidence type="ECO:0000256" key="1">
    <source>
        <dbReference type="ARBA" id="ARBA00004123"/>
    </source>
</evidence>
<evidence type="ECO:0000313" key="10">
    <source>
        <dbReference type="EMBL" id="KAJ7204483.1"/>
    </source>
</evidence>
<dbReference type="InterPro" id="IPR050871">
    <property type="entry name" value="26S_Proteasome/COP9_Components"/>
</dbReference>
<keyword evidence="5" id="KW-0963">Cytoplasm</keyword>
<dbReference type="SMART" id="SM00088">
    <property type="entry name" value="PINT"/>
    <property type="match status" value="1"/>
</dbReference>
<evidence type="ECO:0000256" key="4">
    <source>
        <dbReference type="ARBA" id="ARBA00014879"/>
    </source>
</evidence>
<dbReference type="SMART" id="SM00753">
    <property type="entry name" value="PAM"/>
    <property type="match status" value="1"/>
</dbReference>
<dbReference type="Proteomes" id="UP001219525">
    <property type="component" value="Unassembled WGS sequence"/>
</dbReference>
<dbReference type="GO" id="GO:0005737">
    <property type="term" value="C:cytoplasm"/>
    <property type="evidence" value="ECO:0007669"/>
    <property type="project" value="UniProtKB-SubCell"/>
</dbReference>
<comment type="similarity">
    <text evidence="3">Belongs to the CSN2 family.</text>
</comment>
<dbReference type="AlphaFoldDB" id="A0AAD6YBU0"/>
<sequence length="478" mass="54569">MDEDDAEYMQGSDDEDYAFDYSDGDDANEAESADVENMYYKAKSKKEDNPEEALKDFRAIVDQEAEKGDWGFKALKQSTKLLFLTLKRPEGALKTYTQLLTYTKSAVTRNYSEKTINGILDYVGGGKGGVVEVDILEKFYQVTKDALEDAKNERLSVKTNLKLAKLWLDRQEYVRLSKLIRDLHRATAQDGDGDESQSQRGTQLLEIYALEIQMYNETRNFKKLKEIYNATNAVRSAIPHPRIMGVIKECGGKMWMGERQWNRASEDFFESFRNYDEAGSPQRIQVLKYLVLANMLTGSEVNPFDSQETKPYKTDPQIKAMTDLVDAYQRREVHSAEKILKENRSTIMDDSFIRAYIGELLRSLRTQYLIDLIKPYTRLELSFLAKQLNVEISEVEELLIGLILEGKVEGRIDQVGMRLELDRKQSLEKKRYAALKQWTEALEGVHSAVVGKTAPSGRGGPGADIGLGDFGLREERWV</sequence>
<evidence type="ECO:0000259" key="9">
    <source>
        <dbReference type="PROSITE" id="PS50250"/>
    </source>
</evidence>
<evidence type="ECO:0000313" key="11">
    <source>
        <dbReference type="Proteomes" id="UP001219525"/>
    </source>
</evidence>
<dbReference type="Pfam" id="PF01399">
    <property type="entry name" value="PCI"/>
    <property type="match status" value="1"/>
</dbReference>
<gene>
    <name evidence="10" type="ORF">GGX14DRAFT_551734</name>
</gene>
<evidence type="ECO:0000256" key="2">
    <source>
        <dbReference type="ARBA" id="ARBA00004496"/>
    </source>
</evidence>